<accession>A0A1F7UPB4</accession>
<sequence length="104" mass="11742">MAESNNEILEAIQTLSTHVDGQIGEVRKESGEVRKDLTGQIGKLRSDLIDHVTKTVNNAKGDIVQSIKTDRERHKLFHEKVLNIFERSKIAEPEEVAVLRELVV</sequence>
<evidence type="ECO:0000313" key="2">
    <source>
        <dbReference type="Proteomes" id="UP000176897"/>
    </source>
</evidence>
<proteinExistence type="predicted"/>
<name>A0A1F7UPB4_9BACT</name>
<reference evidence="1 2" key="1">
    <citation type="journal article" date="2016" name="Nat. Commun.">
        <title>Thousands of microbial genomes shed light on interconnected biogeochemical processes in an aquifer system.</title>
        <authorList>
            <person name="Anantharaman K."/>
            <person name="Brown C.T."/>
            <person name="Hug L.A."/>
            <person name="Sharon I."/>
            <person name="Castelle C.J."/>
            <person name="Probst A.J."/>
            <person name="Thomas B.C."/>
            <person name="Singh A."/>
            <person name="Wilkins M.J."/>
            <person name="Karaoz U."/>
            <person name="Brodie E.L."/>
            <person name="Williams K.H."/>
            <person name="Hubbard S.S."/>
            <person name="Banfield J.F."/>
        </authorList>
    </citation>
    <scope>NUCLEOTIDE SEQUENCE [LARGE SCALE GENOMIC DNA]</scope>
</reference>
<dbReference type="AlphaFoldDB" id="A0A1F7UPB4"/>
<dbReference type="Proteomes" id="UP000176897">
    <property type="component" value="Unassembled WGS sequence"/>
</dbReference>
<gene>
    <name evidence="1" type="ORF">A3B21_02065</name>
</gene>
<comment type="caution">
    <text evidence="1">The sequence shown here is derived from an EMBL/GenBank/DDBJ whole genome shotgun (WGS) entry which is preliminary data.</text>
</comment>
<protein>
    <submittedName>
        <fullName evidence="1">Uncharacterized protein</fullName>
    </submittedName>
</protein>
<dbReference type="STRING" id="1802401.A3B21_02065"/>
<evidence type="ECO:0000313" key="1">
    <source>
        <dbReference type="EMBL" id="OGL80140.1"/>
    </source>
</evidence>
<dbReference type="EMBL" id="MGEJ01000014">
    <property type="protein sequence ID" value="OGL80140.1"/>
    <property type="molecule type" value="Genomic_DNA"/>
</dbReference>
<organism evidence="1 2">
    <name type="scientific">Candidatus Uhrbacteria bacterium RIFCSPLOWO2_01_FULL_47_24</name>
    <dbReference type="NCBI Taxonomy" id="1802401"/>
    <lineage>
        <taxon>Bacteria</taxon>
        <taxon>Candidatus Uhriibacteriota</taxon>
    </lineage>
</organism>